<evidence type="ECO:0000313" key="2">
    <source>
        <dbReference type="EMBL" id="APY00422.1"/>
    </source>
</evidence>
<dbReference type="InterPro" id="IPR036390">
    <property type="entry name" value="WH_DNA-bd_sf"/>
</dbReference>
<dbReference type="RefSeq" id="WP_076733328.1">
    <property type="nucleotide sequence ID" value="NZ_CP019352.1"/>
</dbReference>
<keyword evidence="3" id="KW-1185">Reference proteome</keyword>
<dbReference type="GO" id="GO:0006950">
    <property type="term" value="P:response to stress"/>
    <property type="evidence" value="ECO:0007669"/>
    <property type="project" value="TreeGrafter"/>
</dbReference>
<dbReference type="PROSITE" id="PS50995">
    <property type="entry name" value="HTH_MARR_2"/>
    <property type="match status" value="1"/>
</dbReference>
<dbReference type="EMBL" id="CP019352">
    <property type="protein sequence ID" value="APY00422.1"/>
    <property type="molecule type" value="Genomic_DNA"/>
</dbReference>
<dbReference type="PANTHER" id="PTHR33164:SF101">
    <property type="entry name" value="TRANSCRIPTIONAL REPRESSOR MPRA"/>
    <property type="match status" value="1"/>
</dbReference>
<dbReference type="InterPro" id="IPR000835">
    <property type="entry name" value="HTH_MarR-typ"/>
</dbReference>
<dbReference type="Pfam" id="PF12802">
    <property type="entry name" value="MarR_2"/>
    <property type="match status" value="1"/>
</dbReference>
<dbReference type="SUPFAM" id="SSF46785">
    <property type="entry name" value="Winged helix' DNA-binding domain"/>
    <property type="match status" value="1"/>
</dbReference>
<dbReference type="PANTHER" id="PTHR33164">
    <property type="entry name" value="TRANSCRIPTIONAL REGULATOR, MARR FAMILY"/>
    <property type="match status" value="1"/>
</dbReference>
<reference evidence="2 3" key="1">
    <citation type="submission" date="2017-01" db="EMBL/GenBank/DDBJ databases">
        <title>Complete genome of Lacinutrix venerupis DOK2-8 isolated from seawater in Dokdo.</title>
        <authorList>
            <person name="Chi W.-J."/>
            <person name="Kim J.H."/>
        </authorList>
    </citation>
    <scope>NUCLEOTIDE SEQUENCE [LARGE SCALE GENOMIC DNA]</scope>
    <source>
        <strain evidence="2 3">DOK2-8</strain>
    </source>
</reference>
<evidence type="ECO:0000313" key="3">
    <source>
        <dbReference type="Proteomes" id="UP000187506"/>
    </source>
</evidence>
<dbReference type="InterPro" id="IPR036388">
    <property type="entry name" value="WH-like_DNA-bd_sf"/>
</dbReference>
<dbReference type="AlphaFoldDB" id="A0AAC9LPC7"/>
<gene>
    <name evidence="2" type="ORF">BWR22_08850</name>
</gene>
<dbReference type="Gene3D" id="1.10.10.10">
    <property type="entry name" value="Winged helix-like DNA-binding domain superfamily/Winged helix DNA-binding domain"/>
    <property type="match status" value="1"/>
</dbReference>
<protein>
    <submittedName>
        <fullName evidence="2">MarR family transcriptional regulator</fullName>
    </submittedName>
</protein>
<dbReference type="KEGG" id="lvn:BWR22_08850"/>
<name>A0AAC9LPC7_9FLAO</name>
<organism evidence="2 3">
    <name type="scientific">Lacinutrix venerupis</name>
    <dbReference type="NCBI Taxonomy" id="1486034"/>
    <lineage>
        <taxon>Bacteria</taxon>
        <taxon>Pseudomonadati</taxon>
        <taxon>Bacteroidota</taxon>
        <taxon>Flavobacteriia</taxon>
        <taxon>Flavobacteriales</taxon>
        <taxon>Flavobacteriaceae</taxon>
        <taxon>Lacinutrix</taxon>
    </lineage>
</organism>
<accession>A0AAC9LPC7</accession>
<dbReference type="Proteomes" id="UP000187506">
    <property type="component" value="Chromosome"/>
</dbReference>
<dbReference type="GO" id="GO:0003700">
    <property type="term" value="F:DNA-binding transcription factor activity"/>
    <property type="evidence" value="ECO:0007669"/>
    <property type="project" value="InterPro"/>
</dbReference>
<proteinExistence type="predicted"/>
<evidence type="ECO:0000259" key="1">
    <source>
        <dbReference type="PROSITE" id="PS50995"/>
    </source>
</evidence>
<dbReference type="SMART" id="SM00347">
    <property type="entry name" value="HTH_MARR"/>
    <property type="match status" value="1"/>
</dbReference>
<sequence>MGDLSKDIKSNFPSNDLKAYINILFTANWIYSKELEILKPFNISPQQYNILRILRGAKTELTVQTVKNRMIQRAPNVTRLMDKLCAKKLINRIPSKVDRRIVNIIITEDGLNLLSKIDDKWEPKFLKNLNDEEAEQLSYLLDKIR</sequence>
<dbReference type="InterPro" id="IPR039422">
    <property type="entry name" value="MarR/SlyA-like"/>
</dbReference>
<feature type="domain" description="HTH marR-type" evidence="1">
    <location>
        <begin position="1"/>
        <end position="145"/>
    </location>
</feature>